<accession>A0AAV2DWR0</accession>
<reference evidence="1 2" key="1">
    <citation type="submission" date="2024-04" db="EMBL/GenBank/DDBJ databases">
        <authorList>
            <person name="Fracassetti M."/>
        </authorList>
    </citation>
    <scope>NUCLEOTIDE SEQUENCE [LARGE SCALE GENOMIC DNA]</scope>
</reference>
<dbReference type="AlphaFoldDB" id="A0AAV2DWR0"/>
<sequence length="106" mass="12127">MIKTLVREVLDQHIRKEINPVMGAECHVKSFTDTGRSHALICPCKLVSLVPRVMKSHIMDKVSEISRLGSIPRISAILFTPMKNRIEIPYNHIWSIESITNFMKLS</sequence>
<protein>
    <submittedName>
        <fullName evidence="1">Uncharacterized protein</fullName>
    </submittedName>
</protein>
<dbReference type="Proteomes" id="UP001497516">
    <property type="component" value="Chromosome 3"/>
</dbReference>
<proteinExistence type="predicted"/>
<evidence type="ECO:0000313" key="1">
    <source>
        <dbReference type="EMBL" id="CAL1378111.1"/>
    </source>
</evidence>
<name>A0AAV2DWR0_9ROSI</name>
<dbReference type="EMBL" id="OZ034816">
    <property type="protein sequence ID" value="CAL1378111.1"/>
    <property type="molecule type" value="Genomic_DNA"/>
</dbReference>
<gene>
    <name evidence="1" type="ORF">LTRI10_LOCUS19715</name>
</gene>
<keyword evidence="2" id="KW-1185">Reference proteome</keyword>
<evidence type="ECO:0000313" key="2">
    <source>
        <dbReference type="Proteomes" id="UP001497516"/>
    </source>
</evidence>
<organism evidence="1 2">
    <name type="scientific">Linum trigynum</name>
    <dbReference type="NCBI Taxonomy" id="586398"/>
    <lineage>
        <taxon>Eukaryota</taxon>
        <taxon>Viridiplantae</taxon>
        <taxon>Streptophyta</taxon>
        <taxon>Embryophyta</taxon>
        <taxon>Tracheophyta</taxon>
        <taxon>Spermatophyta</taxon>
        <taxon>Magnoliopsida</taxon>
        <taxon>eudicotyledons</taxon>
        <taxon>Gunneridae</taxon>
        <taxon>Pentapetalae</taxon>
        <taxon>rosids</taxon>
        <taxon>fabids</taxon>
        <taxon>Malpighiales</taxon>
        <taxon>Linaceae</taxon>
        <taxon>Linum</taxon>
    </lineage>
</organism>